<dbReference type="VEuPathDB" id="VectorBase:GAUT025242"/>
<name>A0A1A9V439_GLOAU</name>
<keyword evidence="1" id="KW-0812">Transmembrane</keyword>
<dbReference type="AlphaFoldDB" id="A0A1A9V439"/>
<evidence type="ECO:0000256" key="1">
    <source>
        <dbReference type="SAM" id="Phobius"/>
    </source>
</evidence>
<accession>A0A1A9V439</accession>
<feature type="transmembrane region" description="Helical" evidence="1">
    <location>
        <begin position="92"/>
        <end position="112"/>
    </location>
</feature>
<sequence length="118" mass="13485">MTTTPKFGQKTKNTIHNCYDFDKISNVGPLDACKFIIYCARGFDIRTVVRLVERCLKPIIKLTLKRKACAPNKFILKILPTEHPVKRVRGNLINSFVIFIVLNSMIFSHDILHSSPIV</sequence>
<keyword evidence="1" id="KW-1133">Transmembrane helix</keyword>
<dbReference type="Proteomes" id="UP000078200">
    <property type="component" value="Unassembled WGS sequence"/>
</dbReference>
<dbReference type="EnsemblMetazoa" id="GAUT025242-RA">
    <property type="protein sequence ID" value="GAUT025242-PA"/>
    <property type="gene ID" value="GAUT025242"/>
</dbReference>
<protein>
    <submittedName>
        <fullName evidence="2">Uncharacterized protein</fullName>
    </submittedName>
</protein>
<evidence type="ECO:0000313" key="2">
    <source>
        <dbReference type="EnsemblMetazoa" id="GAUT025242-PA"/>
    </source>
</evidence>
<organism evidence="2 3">
    <name type="scientific">Glossina austeni</name>
    <name type="common">Savannah tsetse fly</name>
    <dbReference type="NCBI Taxonomy" id="7395"/>
    <lineage>
        <taxon>Eukaryota</taxon>
        <taxon>Metazoa</taxon>
        <taxon>Ecdysozoa</taxon>
        <taxon>Arthropoda</taxon>
        <taxon>Hexapoda</taxon>
        <taxon>Insecta</taxon>
        <taxon>Pterygota</taxon>
        <taxon>Neoptera</taxon>
        <taxon>Endopterygota</taxon>
        <taxon>Diptera</taxon>
        <taxon>Brachycera</taxon>
        <taxon>Muscomorpha</taxon>
        <taxon>Hippoboscoidea</taxon>
        <taxon>Glossinidae</taxon>
        <taxon>Glossina</taxon>
    </lineage>
</organism>
<proteinExistence type="predicted"/>
<keyword evidence="1" id="KW-0472">Membrane</keyword>
<keyword evidence="3" id="KW-1185">Reference proteome</keyword>
<reference evidence="2" key="1">
    <citation type="submission" date="2020-05" db="UniProtKB">
        <authorList>
            <consortium name="EnsemblMetazoa"/>
        </authorList>
    </citation>
    <scope>IDENTIFICATION</scope>
    <source>
        <strain evidence="2">TTRI</strain>
    </source>
</reference>
<evidence type="ECO:0000313" key="3">
    <source>
        <dbReference type="Proteomes" id="UP000078200"/>
    </source>
</evidence>